<evidence type="ECO:0000313" key="2">
    <source>
        <dbReference type="Proteomes" id="UP001489719"/>
    </source>
</evidence>
<evidence type="ECO:0000313" key="1">
    <source>
        <dbReference type="EMBL" id="KAK9324414.1"/>
    </source>
</evidence>
<sequence>MARLRARTASLFSQGSPLAAVVDNTPAIPPPASDIPDIDPRVRAIALQSHLSTLSRSNSGTDRNSASPTPAEGIDDPLNKPTELDPKEIPPELESIINLINAQQSRCYYEGRFVFLKDLDADGKAPADRAWRDVYGQLVGTVLSIWESRELERAAAVAGASSSSSGVSNNPVKPTYINIADASMRLVDSVPASNGAPAITNVIALSTTFKNRFLLQFGSQSTMLMWASALRLALFESVSLQEAYTGALLAGKGSKLNGIRLLLEETKFKHQDLVVVRFGAGMPWTRCWAVVTPAGYKKKKMNKNGRIDFFETKKAKQRKQQPLATVSAAKAVYAVYPESSLLINNSTLLKIAGTVAVHDEALNLAPHDGFIFVMPEVHPGVYGFETLIRFLIPTLDSFSLYGRPQRFNADKSDMRSIMFGLPDPPSTRYLDLADVYDISTANPYDDWKEDTWRLALKQAIVQKIATGTRHVHRTLPSEPEHSTPPLPQGEVNALGNKLHTINLSIHRAAPHAPRPRLPSAMREEGATVPAIPVEYVDPNQGRLGDDIREAEIDTYASDIVDSYGVSSTDDDSNEGEEFPPRRISPYAPYLPQQQGPESQPSNGHLNLQEPQRSVPSQVVHFRDPSSQPLAESQQMSPEEPRRVTRKPLSGSSLLLSAFAPRTSPRPP</sequence>
<organism evidence="1 2">
    <name type="scientific">Lipomyces orientalis</name>
    <dbReference type="NCBI Taxonomy" id="1233043"/>
    <lineage>
        <taxon>Eukaryota</taxon>
        <taxon>Fungi</taxon>
        <taxon>Dikarya</taxon>
        <taxon>Ascomycota</taxon>
        <taxon>Saccharomycotina</taxon>
        <taxon>Lipomycetes</taxon>
        <taxon>Lipomycetales</taxon>
        <taxon>Lipomycetaceae</taxon>
        <taxon>Lipomyces</taxon>
    </lineage>
</organism>
<comment type="caution">
    <text evidence="1">The sequence shown here is derived from an EMBL/GenBank/DDBJ whole genome shotgun (WGS) entry which is preliminary data.</text>
</comment>
<name>A0ACC3TTD4_9ASCO</name>
<keyword evidence="2" id="KW-1185">Reference proteome</keyword>
<gene>
    <name evidence="1" type="ORF">V1517DRAFT_317442</name>
</gene>
<dbReference type="Proteomes" id="UP001489719">
    <property type="component" value="Unassembled WGS sequence"/>
</dbReference>
<accession>A0ACC3TTD4</accession>
<reference evidence="2" key="1">
    <citation type="journal article" date="2024" name="Front. Bioeng. Biotechnol.">
        <title>Genome-scale model development and genomic sequencing of the oleaginous clade Lipomyces.</title>
        <authorList>
            <person name="Czajka J.J."/>
            <person name="Han Y."/>
            <person name="Kim J."/>
            <person name="Mondo S.J."/>
            <person name="Hofstad B.A."/>
            <person name="Robles A."/>
            <person name="Haridas S."/>
            <person name="Riley R."/>
            <person name="LaButti K."/>
            <person name="Pangilinan J."/>
            <person name="Andreopoulos W."/>
            <person name="Lipzen A."/>
            <person name="Yan J."/>
            <person name="Wang M."/>
            <person name="Ng V."/>
            <person name="Grigoriev I.V."/>
            <person name="Spatafora J.W."/>
            <person name="Magnuson J.K."/>
            <person name="Baker S.E."/>
            <person name="Pomraning K.R."/>
        </authorList>
    </citation>
    <scope>NUCLEOTIDE SEQUENCE [LARGE SCALE GENOMIC DNA]</scope>
    <source>
        <strain evidence="2">CBS 10300</strain>
    </source>
</reference>
<protein>
    <submittedName>
        <fullName evidence="1">Uncharacterized protein</fullName>
    </submittedName>
</protein>
<proteinExistence type="predicted"/>
<dbReference type="EMBL" id="MU970050">
    <property type="protein sequence ID" value="KAK9324414.1"/>
    <property type="molecule type" value="Genomic_DNA"/>
</dbReference>